<organism evidence="2 3">
    <name type="scientific">Bradyrhizobium iriomotense</name>
    <dbReference type="NCBI Taxonomy" id="441950"/>
    <lineage>
        <taxon>Bacteria</taxon>
        <taxon>Pseudomonadati</taxon>
        <taxon>Pseudomonadota</taxon>
        <taxon>Alphaproteobacteria</taxon>
        <taxon>Hyphomicrobiales</taxon>
        <taxon>Nitrobacteraceae</taxon>
        <taxon>Bradyrhizobium</taxon>
    </lineage>
</organism>
<keyword evidence="3" id="KW-1185">Reference proteome</keyword>
<proteinExistence type="predicted"/>
<reference evidence="3" key="1">
    <citation type="journal article" date="2019" name="Int. J. Syst. Evol. Microbiol.">
        <title>The Global Catalogue of Microorganisms (GCM) 10K type strain sequencing project: providing services to taxonomists for standard genome sequencing and annotation.</title>
        <authorList>
            <consortium name="The Broad Institute Genomics Platform"/>
            <consortium name="The Broad Institute Genome Sequencing Center for Infectious Disease"/>
            <person name="Wu L."/>
            <person name="Ma J."/>
        </authorList>
    </citation>
    <scope>NUCLEOTIDE SEQUENCE [LARGE SCALE GENOMIC DNA]</scope>
    <source>
        <strain evidence="3">NBRC 102520</strain>
    </source>
</reference>
<feature type="signal peptide" evidence="1">
    <location>
        <begin position="1"/>
        <end position="16"/>
    </location>
</feature>
<dbReference type="RefSeq" id="WP_284269480.1">
    <property type="nucleotide sequence ID" value="NZ_BSOW01000018.1"/>
</dbReference>
<dbReference type="Proteomes" id="UP001156905">
    <property type="component" value="Unassembled WGS sequence"/>
</dbReference>
<evidence type="ECO:0000313" key="2">
    <source>
        <dbReference type="EMBL" id="GLR88212.1"/>
    </source>
</evidence>
<sequence length="514" mass="55634">MELALLSALLPATAIAADAPDPFASNFGVYPPPDSNPPPFEGPYKFRKLSHDYPAQPPERSWRDIKPKGPITVANAADYMARLKDYVTPSLRKMIEAPAQWDPASNGWYDMPWMGPADSAGDYDSGRDPILGAFTGQIILAASETNSGLKSDTENHTIVYYDRMAATMLDKIWKDVGKPVVDAASFPEGGLVVKAGGVAATPADWPVVDGAAIWRVYRPPLKEILDHRLHGSNAPYTLQVTDLRVMQFDIIVKDTDAAPETGWVFTTFVYDKDAPKGTGAWDQLVPLGAVWGNDPQFDHYPDGHPPGTALTQFWHNPKAPAYTEATLGWGGRMSGPIDIAQRHGVILVEGVQRGQLKTDADCDSPDIKHTNVPGGFHASACLSCHGTAQSSTPARMYPSPIIASLPPDGKPFYLYTPGGPQWAQWYQNRAGDQPQNLLPALLLPAAVSNASMAALPFVRLAPNPATPVDPQAIQRALTQAPRGLDYDMLLMFAIGTAQQSSQGFTLLPKRTPVH</sequence>
<gene>
    <name evidence="2" type="ORF">GCM10007857_49240</name>
</gene>
<dbReference type="EMBL" id="BSOW01000018">
    <property type="protein sequence ID" value="GLR88212.1"/>
    <property type="molecule type" value="Genomic_DNA"/>
</dbReference>
<accession>A0ABQ6B1D8</accession>
<evidence type="ECO:0008006" key="4">
    <source>
        <dbReference type="Google" id="ProtNLM"/>
    </source>
</evidence>
<name>A0ABQ6B1D8_9BRAD</name>
<comment type="caution">
    <text evidence="2">The sequence shown here is derived from an EMBL/GenBank/DDBJ whole genome shotgun (WGS) entry which is preliminary data.</text>
</comment>
<feature type="chain" id="PRO_5047285923" description="Cytochrome c domain-containing protein" evidence="1">
    <location>
        <begin position="17"/>
        <end position="514"/>
    </location>
</feature>
<evidence type="ECO:0000313" key="3">
    <source>
        <dbReference type="Proteomes" id="UP001156905"/>
    </source>
</evidence>
<evidence type="ECO:0000256" key="1">
    <source>
        <dbReference type="SAM" id="SignalP"/>
    </source>
</evidence>
<protein>
    <recommendedName>
        <fullName evidence="4">Cytochrome c domain-containing protein</fullName>
    </recommendedName>
</protein>
<keyword evidence="1" id="KW-0732">Signal</keyword>